<dbReference type="Proteomes" id="UP000538666">
    <property type="component" value="Unassembled WGS sequence"/>
</dbReference>
<evidence type="ECO:0008006" key="3">
    <source>
        <dbReference type="Google" id="ProtNLM"/>
    </source>
</evidence>
<dbReference type="RefSeq" id="WP_050061469.1">
    <property type="nucleotide sequence ID" value="NZ_JACHEK010000014.1"/>
</dbReference>
<organism evidence="1 2">
    <name type="scientific">Silvibacterium bohemicum</name>
    <dbReference type="NCBI Taxonomy" id="1577686"/>
    <lineage>
        <taxon>Bacteria</taxon>
        <taxon>Pseudomonadati</taxon>
        <taxon>Acidobacteriota</taxon>
        <taxon>Terriglobia</taxon>
        <taxon>Terriglobales</taxon>
        <taxon>Acidobacteriaceae</taxon>
        <taxon>Silvibacterium</taxon>
    </lineage>
</organism>
<name>A0A841K5V6_9BACT</name>
<keyword evidence="2" id="KW-1185">Reference proteome</keyword>
<evidence type="ECO:0000313" key="1">
    <source>
        <dbReference type="EMBL" id="MBB6147329.1"/>
    </source>
</evidence>
<accession>A0A841K5V6</accession>
<dbReference type="OrthoDB" id="118510at2"/>
<gene>
    <name evidence="1" type="ORF">HNQ77_005325</name>
</gene>
<dbReference type="EMBL" id="JACHEK010000014">
    <property type="protein sequence ID" value="MBB6147329.1"/>
    <property type="molecule type" value="Genomic_DNA"/>
</dbReference>
<protein>
    <recommendedName>
        <fullName evidence="3">Response regulatory domain-containing protein</fullName>
    </recommendedName>
</protein>
<sequence>MRSKKPILLYCADRELLSSTAFALRLQPYEVTAVDDCRSAAAVMVTGDLVCGILIHARQGDLAGRLIHRLLEADLHAPVLLVDRAGDLAPVRYADMVLYGRNTSMAHILGALNVLCARKRASRSAA</sequence>
<comment type="caution">
    <text evidence="1">The sequence shown here is derived from an EMBL/GenBank/DDBJ whole genome shotgun (WGS) entry which is preliminary data.</text>
</comment>
<reference evidence="1 2" key="1">
    <citation type="submission" date="2020-08" db="EMBL/GenBank/DDBJ databases">
        <title>Genomic Encyclopedia of Type Strains, Phase IV (KMG-IV): sequencing the most valuable type-strain genomes for metagenomic binning, comparative biology and taxonomic classification.</title>
        <authorList>
            <person name="Goeker M."/>
        </authorList>
    </citation>
    <scope>NUCLEOTIDE SEQUENCE [LARGE SCALE GENOMIC DNA]</scope>
    <source>
        <strain evidence="1 2">DSM 103733</strain>
    </source>
</reference>
<dbReference type="AlphaFoldDB" id="A0A841K5V6"/>
<evidence type="ECO:0000313" key="2">
    <source>
        <dbReference type="Proteomes" id="UP000538666"/>
    </source>
</evidence>
<proteinExistence type="predicted"/>